<comment type="similarity">
    <text evidence="2">Belongs to the cAMP-dependent kinase regulatory chain family.</text>
</comment>
<dbReference type="GO" id="GO:0004862">
    <property type="term" value="F:cAMP-dependent protein kinase inhibitor activity"/>
    <property type="evidence" value="ECO:0007669"/>
    <property type="project" value="TreeGrafter"/>
</dbReference>
<evidence type="ECO:0000256" key="9">
    <source>
        <dbReference type="ARBA" id="ARBA00023136"/>
    </source>
</evidence>
<keyword evidence="17" id="KW-1185">Reference proteome</keyword>
<dbReference type="FunFam" id="1.20.890.10:FF:000001">
    <property type="entry name" value="cAMP-dependent protein kinase type I-alpha regulatory subunit"/>
    <property type="match status" value="1"/>
</dbReference>
<evidence type="ECO:0000259" key="15">
    <source>
        <dbReference type="PROSITE" id="PS50042"/>
    </source>
</evidence>
<dbReference type="Gene3D" id="2.60.120.10">
    <property type="entry name" value="Jelly Rolls"/>
    <property type="match status" value="2"/>
</dbReference>
<dbReference type="InterPro" id="IPR018490">
    <property type="entry name" value="cNMP-bd_dom_sf"/>
</dbReference>
<comment type="subcellular location">
    <subcellularLocation>
        <location evidence="1">Cell membrane</location>
    </subcellularLocation>
</comment>
<keyword evidence="5 13" id="KW-0116">cAMP-binding</keyword>
<dbReference type="InterPro" id="IPR050503">
    <property type="entry name" value="cAMP-dep_PK_reg_su-like"/>
</dbReference>
<evidence type="ECO:0000256" key="1">
    <source>
        <dbReference type="ARBA" id="ARBA00004236"/>
    </source>
</evidence>
<feature type="binding site" evidence="13">
    <location>
        <position position="344"/>
    </location>
    <ligand>
        <name>3',5'-cyclic AMP</name>
        <dbReference type="ChEBI" id="CHEBI:58165"/>
        <label>2</label>
    </ligand>
</feature>
<dbReference type="PANTHER" id="PTHR11635:SF129">
    <property type="entry name" value="CAMP-DEPENDENT PROTEIN KINASE TYPE I-ALPHA REGULATORY SUBUNIT"/>
    <property type="match status" value="1"/>
</dbReference>
<dbReference type="Proteomes" id="UP000580171">
    <property type="component" value="Unassembled WGS sequence"/>
</dbReference>
<keyword evidence="9" id="KW-0472">Membrane</keyword>
<keyword evidence="8" id="KW-0007">Acetylation</keyword>
<feature type="non-terminal residue" evidence="16">
    <location>
        <position position="1"/>
    </location>
</feature>
<dbReference type="InterPro" id="IPR014710">
    <property type="entry name" value="RmlC-like_jellyroll"/>
</dbReference>
<dbReference type="GO" id="GO:0005952">
    <property type="term" value="C:cAMP-dependent protein kinase complex"/>
    <property type="evidence" value="ECO:0007669"/>
    <property type="project" value="InterPro"/>
</dbReference>
<dbReference type="GO" id="GO:0016301">
    <property type="term" value="F:kinase activity"/>
    <property type="evidence" value="ECO:0007669"/>
    <property type="project" value="UniProtKB-KW"/>
</dbReference>
<evidence type="ECO:0000313" key="17">
    <source>
        <dbReference type="Proteomes" id="UP000580171"/>
    </source>
</evidence>
<feature type="binding site" evidence="13">
    <location>
        <position position="205"/>
    </location>
    <ligand>
        <name>3',5'-cyclic AMP</name>
        <dbReference type="ChEBI" id="CHEBI:58165"/>
        <label>1</label>
    </ligand>
</feature>
<dbReference type="PIRSF" id="PIRSF000548">
    <property type="entry name" value="PK_regulatory"/>
    <property type="match status" value="1"/>
</dbReference>
<evidence type="ECO:0000256" key="14">
    <source>
        <dbReference type="SAM" id="MobiDB-lite"/>
    </source>
</evidence>
<dbReference type="InterPro" id="IPR003117">
    <property type="entry name" value="cAMP_dep_PK_reg_su_I/II_a/b"/>
</dbReference>
<keyword evidence="16" id="KW-0808">Transferase</keyword>
<dbReference type="SUPFAM" id="SSF47391">
    <property type="entry name" value="Dimerization-anchoring domain of cAMP-dependent PK regulatory subunit"/>
    <property type="match status" value="1"/>
</dbReference>
<evidence type="ECO:0000256" key="11">
    <source>
        <dbReference type="ARBA" id="ARBA00023157"/>
    </source>
</evidence>
<keyword evidence="16" id="KW-0418">Kinase</keyword>
<sequence length="390" mass="44087">MAASSSSSSEEERSLRECELYVQKHNIQQLLKDCIVQLCTVRPERPMGFLREYFERLEKEETKQLLNQQKSGSRSDSREDEISPPPPMNPVVKGRRRRGAISAEVYTEEDAASYVRKVIPKDYKTMAALAKAIEKNVLFAHLDDNERSDIFDAMFPVTYIAGETVIQQGNSQDTMGFGLPPCTPFQVYVNSEWATSVGEGGSFGELALIYGTPRAATVKAKTNVKLWGIDRDSYRRILMASIFLADVTLRKRKMYEEFLSKVSILESLDKWERLTVADALEPVQFEDGQKIVVQGEPGDEFFIILEGTAAVLQRRSENEEFVEVGRLAPSDYFGEIALLMNRPRAATVVARGLLKCVKLDRPRFERVLGPCSDILKRNIQQYNSFVSLSV</sequence>
<keyword evidence="7 13" id="KW-0547">Nucleotide-binding</keyword>
<reference evidence="16 17" key="1">
    <citation type="submission" date="2019-09" db="EMBL/GenBank/DDBJ databases">
        <title>Bird 10,000 Genomes (B10K) Project - Family phase.</title>
        <authorList>
            <person name="Zhang G."/>
        </authorList>
    </citation>
    <scope>NUCLEOTIDE SEQUENCE [LARGE SCALE GENOMIC DNA]</scope>
    <source>
        <strain evidence="16">B10K-DU-012-58</strain>
        <tissue evidence="16">Muscle</tissue>
    </source>
</reference>
<dbReference type="PANTHER" id="PTHR11635">
    <property type="entry name" value="CAMP-DEPENDENT PROTEIN KINASE REGULATORY CHAIN"/>
    <property type="match status" value="1"/>
</dbReference>
<evidence type="ECO:0000256" key="5">
    <source>
        <dbReference type="ARBA" id="ARBA00022566"/>
    </source>
</evidence>
<dbReference type="GO" id="GO:0005829">
    <property type="term" value="C:cytosol"/>
    <property type="evidence" value="ECO:0007669"/>
    <property type="project" value="TreeGrafter"/>
</dbReference>
<dbReference type="GO" id="GO:0034236">
    <property type="term" value="F:protein kinase A catalytic subunit binding"/>
    <property type="evidence" value="ECO:0007669"/>
    <property type="project" value="TreeGrafter"/>
</dbReference>
<feature type="domain" description="Cyclic nucleotide-binding" evidence="15">
    <location>
        <begin position="138"/>
        <end position="239"/>
    </location>
</feature>
<evidence type="ECO:0000313" key="16">
    <source>
        <dbReference type="EMBL" id="NXS77034.1"/>
    </source>
</evidence>
<gene>
    <name evidence="16" type="primary">Prkar1a</name>
    <name evidence="16" type="ORF">PANHAL_R12547</name>
</gene>
<feature type="region of interest" description="Disordered" evidence="14">
    <location>
        <begin position="62"/>
        <end position="96"/>
    </location>
</feature>
<evidence type="ECO:0000256" key="10">
    <source>
        <dbReference type="ARBA" id="ARBA00023149"/>
    </source>
</evidence>
<evidence type="ECO:0000256" key="12">
    <source>
        <dbReference type="ARBA" id="ARBA00039637"/>
    </source>
</evidence>
<feature type="binding site" evidence="13">
    <location>
        <position position="214"/>
    </location>
    <ligand>
        <name>3',5'-cyclic AMP</name>
        <dbReference type="ChEBI" id="CHEBI:58165"/>
        <label>1</label>
    </ligand>
</feature>
<dbReference type="Pfam" id="PF02197">
    <property type="entry name" value="RIIa"/>
    <property type="match status" value="1"/>
</dbReference>
<evidence type="ECO:0000256" key="6">
    <source>
        <dbReference type="ARBA" id="ARBA00022737"/>
    </source>
</evidence>
<feature type="non-terminal residue" evidence="16">
    <location>
        <position position="390"/>
    </location>
</feature>
<evidence type="ECO:0000256" key="4">
    <source>
        <dbReference type="ARBA" id="ARBA00022553"/>
    </source>
</evidence>
<dbReference type="InterPro" id="IPR012198">
    <property type="entry name" value="cAMP_dep_PK_reg_su"/>
</dbReference>
<dbReference type="SMART" id="SM00100">
    <property type="entry name" value="cNMP"/>
    <property type="match status" value="2"/>
</dbReference>
<evidence type="ECO:0000256" key="8">
    <source>
        <dbReference type="ARBA" id="ARBA00022990"/>
    </source>
</evidence>
<organism evidence="16 17">
    <name type="scientific">Pandion haliaetus</name>
    <name type="common">Osprey</name>
    <name type="synonym">Falco haliaetus</name>
    <dbReference type="NCBI Taxonomy" id="56262"/>
    <lineage>
        <taxon>Eukaryota</taxon>
        <taxon>Metazoa</taxon>
        <taxon>Chordata</taxon>
        <taxon>Craniata</taxon>
        <taxon>Vertebrata</taxon>
        <taxon>Euteleostomi</taxon>
        <taxon>Archelosauria</taxon>
        <taxon>Archosauria</taxon>
        <taxon>Dinosauria</taxon>
        <taxon>Saurischia</taxon>
        <taxon>Theropoda</taxon>
        <taxon>Coelurosauria</taxon>
        <taxon>Aves</taxon>
        <taxon>Neognathae</taxon>
        <taxon>Neoaves</taxon>
        <taxon>Telluraves</taxon>
        <taxon>Accipitrimorphae</taxon>
        <taxon>Accipitriformes</taxon>
        <taxon>Pandionidae</taxon>
        <taxon>Pandion</taxon>
    </lineage>
</organism>
<protein>
    <recommendedName>
        <fullName evidence="12">cAMP-dependent protein kinase type I-alpha regulatory subunit</fullName>
    </recommendedName>
</protein>
<dbReference type="AlphaFoldDB" id="A0A7L2X3J7"/>
<feature type="binding site" evidence="13">
    <location>
        <position position="335"/>
    </location>
    <ligand>
        <name>3',5'-cyclic AMP</name>
        <dbReference type="ChEBI" id="CHEBI:58165"/>
        <label>2</label>
    </ligand>
</feature>
<keyword evidence="4" id="KW-0597">Phosphoprotein</keyword>
<name>A0A7L2X3J7_PANHA</name>
<accession>A0A7L2X3J7</accession>
<dbReference type="PROSITE" id="PS00889">
    <property type="entry name" value="CNMP_BINDING_2"/>
    <property type="match status" value="2"/>
</dbReference>
<dbReference type="SUPFAM" id="SSF51206">
    <property type="entry name" value="cAMP-binding domain-like"/>
    <property type="match status" value="2"/>
</dbReference>
<evidence type="ECO:0000256" key="2">
    <source>
        <dbReference type="ARBA" id="ARBA00005753"/>
    </source>
</evidence>
<dbReference type="CDD" id="cd12101">
    <property type="entry name" value="DD_RIalpha_PKA"/>
    <property type="match status" value="1"/>
</dbReference>
<keyword evidence="3" id="KW-1003">Cell membrane</keyword>
<dbReference type="Pfam" id="PF00027">
    <property type="entry name" value="cNMP_binding"/>
    <property type="match status" value="2"/>
</dbReference>
<dbReference type="CDD" id="cd00038">
    <property type="entry name" value="CAP_ED"/>
    <property type="match status" value="2"/>
</dbReference>
<dbReference type="EMBL" id="VYZV01045950">
    <property type="protein sequence ID" value="NXS77034.1"/>
    <property type="molecule type" value="Genomic_DNA"/>
</dbReference>
<dbReference type="PRINTS" id="PR00103">
    <property type="entry name" value="CAMPKINASE"/>
</dbReference>
<comment type="caution">
    <text evidence="16">The sequence shown here is derived from an EMBL/GenBank/DDBJ whole genome shotgun (WGS) entry which is preliminary data.</text>
</comment>
<dbReference type="GO" id="GO:0005886">
    <property type="term" value="C:plasma membrane"/>
    <property type="evidence" value="ECO:0007669"/>
    <property type="project" value="UniProtKB-SubCell"/>
</dbReference>
<dbReference type="SMART" id="SM00394">
    <property type="entry name" value="RIIa"/>
    <property type="match status" value="1"/>
</dbReference>
<keyword evidence="10 13" id="KW-0114">cAMP</keyword>
<dbReference type="InterPro" id="IPR018488">
    <property type="entry name" value="cNMP-bd_CS"/>
</dbReference>
<dbReference type="PROSITE" id="PS00888">
    <property type="entry name" value="CNMP_BINDING_1"/>
    <property type="match status" value="1"/>
</dbReference>
<evidence type="ECO:0000256" key="13">
    <source>
        <dbReference type="PIRSR" id="PIRSR000548-1"/>
    </source>
</evidence>
<keyword evidence="11" id="KW-1015">Disulfide bond</keyword>
<dbReference type="PROSITE" id="PS50042">
    <property type="entry name" value="CNMP_BINDING_3"/>
    <property type="match status" value="2"/>
</dbReference>
<evidence type="ECO:0000256" key="3">
    <source>
        <dbReference type="ARBA" id="ARBA00022475"/>
    </source>
</evidence>
<feature type="domain" description="Cyclic nucleotide-binding" evidence="15">
    <location>
        <begin position="264"/>
        <end position="385"/>
    </location>
</feature>
<dbReference type="GO" id="GO:0030552">
    <property type="term" value="F:cAMP binding"/>
    <property type="evidence" value="ECO:0007669"/>
    <property type="project" value="UniProtKB-KW"/>
</dbReference>
<proteinExistence type="inferred from homology"/>
<keyword evidence="6" id="KW-0677">Repeat</keyword>
<evidence type="ECO:0000256" key="7">
    <source>
        <dbReference type="ARBA" id="ARBA00022741"/>
    </source>
</evidence>
<dbReference type="FunFam" id="2.60.120.10:FF:000006">
    <property type="entry name" value="cAMP-dependent protein kinase type I-alpha regulatory subunit"/>
    <property type="match status" value="1"/>
</dbReference>
<dbReference type="Gene3D" id="1.20.890.10">
    <property type="entry name" value="cAMP-dependent protein kinase regulatory subunit, dimerization-anchoring domain"/>
    <property type="match status" value="1"/>
</dbReference>
<dbReference type="OrthoDB" id="417078at2759"/>
<dbReference type="InterPro" id="IPR000595">
    <property type="entry name" value="cNMP-bd_dom"/>
</dbReference>